<protein>
    <recommendedName>
        <fullName evidence="4">AsmA-like C-terminal region</fullName>
    </recommendedName>
</protein>
<organism evidence="2 3">
    <name type="scientific">Sphingobacterium nematocida</name>
    <dbReference type="NCBI Taxonomy" id="1513896"/>
    <lineage>
        <taxon>Bacteria</taxon>
        <taxon>Pseudomonadati</taxon>
        <taxon>Bacteroidota</taxon>
        <taxon>Sphingobacteriia</taxon>
        <taxon>Sphingobacteriales</taxon>
        <taxon>Sphingobacteriaceae</taxon>
        <taxon>Sphingobacterium</taxon>
    </lineage>
</organism>
<dbReference type="EMBL" id="FUZF01000013">
    <property type="protein sequence ID" value="SKB89061.1"/>
    <property type="molecule type" value="Genomic_DNA"/>
</dbReference>
<evidence type="ECO:0000313" key="2">
    <source>
        <dbReference type="EMBL" id="SKB89061.1"/>
    </source>
</evidence>
<sequence length="566" mass="65106">MEFRKRTQFFLPRWSKWLIGIFAGLLLAGILLSWYLSRHYKDILRDKISEKVHSASRGLYHVEMDDLEINLLTGSAQVKRLQLIADTAVYAALKAQKEAPETRIDLITNSLKIEHLNLWKMLVIKKISVGAIKIDTLNVKIVKEILPYERKDTSAMDLYARIKDSFKELRIDQIALTSLNTDYSDESGKAPLRLKNGAIQVTDFLVDPYSRADSNRVFYSERIQLTLPGFNYSIPESPYRLAFDNFQLDSKCRSALLHKIRLEPKISKEQYFRNDKQNKALITLEWDTLRVKDWDLGLLSREGKVHAKQVFLSRGAAVFRKDRRYQKDNVNKIGEAPHQQIMKLQQLIRVDTVHVDRSLVQYRQINEKGTDEGIISFVNVHGIITNMTNDSTQLRKDKYMRADLKAMLMGKGPLHALFGFDMRSKDGAHTYKGSLGRMDASAFNLILTPLLNLEIASGNIKGIRFDMKANDSGNWGDFRFDYDDFKVNIFGGLAEGERKKKGIVSFFVNKFVINDSNPDANEVYHIGKVNHTRVPEYSHFKTIWKSLQDGIAQCAGIESKWLREKM</sequence>
<dbReference type="RefSeq" id="WP_079644011.1">
    <property type="nucleotide sequence ID" value="NZ_FUZF01000013.1"/>
</dbReference>
<dbReference type="AlphaFoldDB" id="A0A1T5EYV0"/>
<keyword evidence="1" id="KW-1133">Transmembrane helix</keyword>
<proteinExistence type="predicted"/>
<evidence type="ECO:0000256" key="1">
    <source>
        <dbReference type="SAM" id="Phobius"/>
    </source>
</evidence>
<gene>
    <name evidence="2" type="ORF">SAMN05660841_02900</name>
</gene>
<feature type="transmembrane region" description="Helical" evidence="1">
    <location>
        <begin position="17"/>
        <end position="37"/>
    </location>
</feature>
<keyword evidence="3" id="KW-1185">Reference proteome</keyword>
<reference evidence="3" key="1">
    <citation type="submission" date="2017-02" db="EMBL/GenBank/DDBJ databases">
        <authorList>
            <person name="Varghese N."/>
            <person name="Submissions S."/>
        </authorList>
    </citation>
    <scope>NUCLEOTIDE SEQUENCE [LARGE SCALE GENOMIC DNA]</scope>
    <source>
        <strain evidence="3">DSM 24091</strain>
    </source>
</reference>
<dbReference type="STRING" id="1513896.SAMN05660841_02900"/>
<accession>A0A1T5EYV0</accession>
<name>A0A1T5EYV0_9SPHI</name>
<keyword evidence="1" id="KW-0812">Transmembrane</keyword>
<evidence type="ECO:0008006" key="4">
    <source>
        <dbReference type="Google" id="ProtNLM"/>
    </source>
</evidence>
<dbReference type="OrthoDB" id="814802at2"/>
<keyword evidence="1" id="KW-0472">Membrane</keyword>
<evidence type="ECO:0000313" key="3">
    <source>
        <dbReference type="Proteomes" id="UP000190150"/>
    </source>
</evidence>
<dbReference type="Proteomes" id="UP000190150">
    <property type="component" value="Unassembled WGS sequence"/>
</dbReference>